<dbReference type="EMBL" id="JAVDQD010000012">
    <property type="protein sequence ID" value="MDR6241801.1"/>
    <property type="molecule type" value="Genomic_DNA"/>
</dbReference>
<sequence>MSGENPLLKILFEGKQDTDYISRDGDVISEKLKSVLEKYTSHNLKFIPFKAVNRAGNEKTFFSVKFLTNENCIDLNKSDITLSRNRIRKINHLVLSEDCKSDFFKIDMYDYDIVISDKLKAIFETENIKGIEYIPIDENYKV</sequence>
<dbReference type="InterPro" id="IPR012433">
    <property type="entry name" value="Imm11"/>
</dbReference>
<dbReference type="Proteomes" id="UP001185092">
    <property type="component" value="Unassembled WGS sequence"/>
</dbReference>
<dbReference type="AlphaFoldDB" id="A0AAE3XTW7"/>
<gene>
    <name evidence="2" type="ORF">HNQ88_004888</name>
</gene>
<evidence type="ECO:0000313" key="2">
    <source>
        <dbReference type="EMBL" id="MDR6241801.1"/>
    </source>
</evidence>
<accession>A0AAE3XTW7</accession>
<comment type="caution">
    <text evidence="2">The sequence shown here is derived from an EMBL/GenBank/DDBJ whole genome shotgun (WGS) entry which is preliminary data.</text>
</comment>
<proteinExistence type="predicted"/>
<feature type="domain" description="Immunity MXAN-0049 protein" evidence="1">
    <location>
        <begin position="27"/>
        <end position="136"/>
    </location>
</feature>
<organism evidence="2 3">
    <name type="scientific">Aureibacter tunicatorum</name>
    <dbReference type="NCBI Taxonomy" id="866807"/>
    <lineage>
        <taxon>Bacteria</taxon>
        <taxon>Pseudomonadati</taxon>
        <taxon>Bacteroidota</taxon>
        <taxon>Cytophagia</taxon>
        <taxon>Cytophagales</taxon>
        <taxon>Persicobacteraceae</taxon>
        <taxon>Aureibacter</taxon>
    </lineage>
</organism>
<evidence type="ECO:0000259" key="1">
    <source>
        <dbReference type="Pfam" id="PF07791"/>
    </source>
</evidence>
<keyword evidence="3" id="KW-1185">Reference proteome</keyword>
<dbReference type="Pfam" id="PF07791">
    <property type="entry name" value="Imm11"/>
    <property type="match status" value="1"/>
</dbReference>
<dbReference type="RefSeq" id="WP_309942907.1">
    <property type="nucleotide sequence ID" value="NZ_AP025307.1"/>
</dbReference>
<evidence type="ECO:0000313" key="3">
    <source>
        <dbReference type="Proteomes" id="UP001185092"/>
    </source>
</evidence>
<protein>
    <recommendedName>
        <fullName evidence="1">Immunity MXAN-0049 protein domain-containing protein</fullName>
    </recommendedName>
</protein>
<reference evidence="2" key="1">
    <citation type="submission" date="2023-07" db="EMBL/GenBank/DDBJ databases">
        <title>Genomic Encyclopedia of Type Strains, Phase IV (KMG-IV): sequencing the most valuable type-strain genomes for metagenomic binning, comparative biology and taxonomic classification.</title>
        <authorList>
            <person name="Goeker M."/>
        </authorList>
    </citation>
    <scope>NUCLEOTIDE SEQUENCE</scope>
    <source>
        <strain evidence="2">DSM 26174</strain>
    </source>
</reference>
<name>A0AAE3XTW7_9BACT</name>